<dbReference type="GO" id="GO:0003735">
    <property type="term" value="F:structural constituent of ribosome"/>
    <property type="evidence" value="ECO:0007669"/>
    <property type="project" value="InterPro"/>
</dbReference>
<dbReference type="OrthoDB" id="16434at2759"/>
<dbReference type="InterPro" id="IPR032053">
    <property type="entry name" value="Ribosomal_mS34"/>
</dbReference>
<dbReference type="RefSeq" id="XP_007768157.1">
    <property type="nucleotide sequence ID" value="XM_007769967.1"/>
</dbReference>
<dbReference type="OMA" id="PQDGVGQ"/>
<keyword evidence="2" id="KW-1185">Reference proteome</keyword>
<proteinExistence type="predicted"/>
<protein>
    <submittedName>
        <fullName evidence="1">Uncharacterized protein</fullName>
    </submittedName>
</protein>
<name>A0A5M3MTN2_CONPW</name>
<dbReference type="Proteomes" id="UP000053558">
    <property type="component" value="Unassembled WGS sequence"/>
</dbReference>
<dbReference type="AlphaFoldDB" id="A0A5M3MTN2"/>
<organism evidence="1 2">
    <name type="scientific">Coniophora puteana (strain RWD-64-598)</name>
    <name type="common">Brown rot fungus</name>
    <dbReference type="NCBI Taxonomy" id="741705"/>
    <lineage>
        <taxon>Eukaryota</taxon>
        <taxon>Fungi</taxon>
        <taxon>Dikarya</taxon>
        <taxon>Basidiomycota</taxon>
        <taxon>Agaricomycotina</taxon>
        <taxon>Agaricomycetes</taxon>
        <taxon>Agaricomycetidae</taxon>
        <taxon>Boletales</taxon>
        <taxon>Coniophorineae</taxon>
        <taxon>Coniophoraceae</taxon>
        <taxon>Coniophora</taxon>
    </lineage>
</organism>
<gene>
    <name evidence="1" type="ORF">CONPUDRAFT_123556</name>
</gene>
<evidence type="ECO:0000313" key="1">
    <source>
        <dbReference type="EMBL" id="EIW82518.1"/>
    </source>
</evidence>
<evidence type="ECO:0000313" key="2">
    <source>
        <dbReference type="Proteomes" id="UP000053558"/>
    </source>
</evidence>
<dbReference type="PANTHER" id="PTHR28589:SF1">
    <property type="entry name" value="SMALL RIBOSOMAL SUBUNIT PROTEIN MS34"/>
    <property type="match status" value="1"/>
</dbReference>
<dbReference type="KEGG" id="cput:CONPUDRAFT_123556"/>
<accession>A0A5M3MTN2</accession>
<reference evidence="2" key="1">
    <citation type="journal article" date="2012" name="Science">
        <title>The Paleozoic origin of enzymatic lignin decomposition reconstructed from 31 fungal genomes.</title>
        <authorList>
            <person name="Floudas D."/>
            <person name="Binder M."/>
            <person name="Riley R."/>
            <person name="Barry K."/>
            <person name="Blanchette R.A."/>
            <person name="Henrissat B."/>
            <person name="Martinez A.T."/>
            <person name="Otillar R."/>
            <person name="Spatafora J.W."/>
            <person name="Yadav J.S."/>
            <person name="Aerts A."/>
            <person name="Benoit I."/>
            <person name="Boyd A."/>
            <person name="Carlson A."/>
            <person name="Copeland A."/>
            <person name="Coutinho P.M."/>
            <person name="de Vries R.P."/>
            <person name="Ferreira P."/>
            <person name="Findley K."/>
            <person name="Foster B."/>
            <person name="Gaskell J."/>
            <person name="Glotzer D."/>
            <person name="Gorecki P."/>
            <person name="Heitman J."/>
            <person name="Hesse C."/>
            <person name="Hori C."/>
            <person name="Igarashi K."/>
            <person name="Jurgens J.A."/>
            <person name="Kallen N."/>
            <person name="Kersten P."/>
            <person name="Kohler A."/>
            <person name="Kuees U."/>
            <person name="Kumar T.K.A."/>
            <person name="Kuo A."/>
            <person name="LaButti K."/>
            <person name="Larrondo L.F."/>
            <person name="Lindquist E."/>
            <person name="Ling A."/>
            <person name="Lombard V."/>
            <person name="Lucas S."/>
            <person name="Lundell T."/>
            <person name="Martin R."/>
            <person name="McLaughlin D.J."/>
            <person name="Morgenstern I."/>
            <person name="Morin E."/>
            <person name="Murat C."/>
            <person name="Nagy L.G."/>
            <person name="Nolan M."/>
            <person name="Ohm R.A."/>
            <person name="Patyshakuliyeva A."/>
            <person name="Rokas A."/>
            <person name="Ruiz-Duenas F.J."/>
            <person name="Sabat G."/>
            <person name="Salamov A."/>
            <person name="Samejima M."/>
            <person name="Schmutz J."/>
            <person name="Slot J.C."/>
            <person name="St John F."/>
            <person name="Stenlid J."/>
            <person name="Sun H."/>
            <person name="Sun S."/>
            <person name="Syed K."/>
            <person name="Tsang A."/>
            <person name="Wiebenga A."/>
            <person name="Young D."/>
            <person name="Pisabarro A."/>
            <person name="Eastwood D.C."/>
            <person name="Martin F."/>
            <person name="Cullen D."/>
            <person name="Grigoriev I.V."/>
            <person name="Hibbett D.S."/>
        </authorList>
    </citation>
    <scope>NUCLEOTIDE SEQUENCE [LARGE SCALE GENOMIC DNA]</scope>
    <source>
        <strain evidence="2">RWD-64-598 SS2</strain>
    </source>
</reference>
<comment type="caution">
    <text evidence="1">The sequence shown here is derived from an EMBL/GenBank/DDBJ whole genome shotgun (WGS) entry which is preliminary data.</text>
</comment>
<dbReference type="GeneID" id="19199764"/>
<dbReference type="GO" id="GO:0005739">
    <property type="term" value="C:mitochondrion"/>
    <property type="evidence" value="ECO:0007669"/>
    <property type="project" value="InterPro"/>
</dbReference>
<dbReference type="EMBL" id="JH711577">
    <property type="protein sequence ID" value="EIW82518.1"/>
    <property type="molecule type" value="Genomic_DNA"/>
</dbReference>
<sequence>MSNVAKAIKRLLPSPLPPSLRTVPGNLFEVLSRYGGDGVGQRVHQTRWTSKGIEECYWQVEKTRIQEDGRHGKAWGTLYWKGKPVSEKPEIIRGGLKYKWERGPS</sequence>
<dbReference type="Pfam" id="PF16053">
    <property type="entry name" value="MRP-S34"/>
    <property type="match status" value="1"/>
</dbReference>
<dbReference type="PANTHER" id="PTHR28589">
    <property type="entry name" value="28S RIBOSOMAL PROTEIN S34, MITOCHONDRIAL"/>
    <property type="match status" value="1"/>
</dbReference>